<organism evidence="2">
    <name type="scientific">mine drainage metagenome</name>
    <dbReference type="NCBI Taxonomy" id="410659"/>
    <lineage>
        <taxon>unclassified sequences</taxon>
        <taxon>metagenomes</taxon>
        <taxon>ecological metagenomes</taxon>
    </lineage>
</organism>
<feature type="non-terminal residue" evidence="2">
    <location>
        <position position="82"/>
    </location>
</feature>
<keyword evidence="2" id="KW-0067">ATP-binding</keyword>
<name>T1CC33_9ZZZZ</name>
<evidence type="ECO:0000313" key="2">
    <source>
        <dbReference type="EMBL" id="EQD79857.1"/>
    </source>
</evidence>
<accession>T1CC33</accession>
<protein>
    <submittedName>
        <fullName evidence="2">Helicase domain-containing protein</fullName>
    </submittedName>
</protein>
<sequence length="82" mass="9060">MQGINAQDAGIDLVAQVRGTGEFHAIQCKLYAPDYVLRKEDIDSFMTASGKTAFTHRLIFSTCLHWSHHAESAIEGQTIPVN</sequence>
<dbReference type="AlphaFoldDB" id="T1CC33"/>
<gene>
    <name evidence="2" type="ORF">B1A_01499</name>
</gene>
<keyword evidence="2" id="KW-0547">Nucleotide-binding</keyword>
<reference evidence="2" key="1">
    <citation type="submission" date="2013-08" db="EMBL/GenBank/DDBJ databases">
        <authorList>
            <person name="Mendez C."/>
            <person name="Richter M."/>
            <person name="Ferrer M."/>
            <person name="Sanchez J."/>
        </authorList>
    </citation>
    <scope>NUCLEOTIDE SEQUENCE</scope>
</reference>
<proteinExistence type="predicted"/>
<comment type="caution">
    <text evidence="2">The sequence shown here is derived from an EMBL/GenBank/DDBJ whole genome shotgun (WGS) entry which is preliminary data.</text>
</comment>
<dbReference type="Pfam" id="PF13156">
    <property type="entry name" value="Mrr_cat_2"/>
    <property type="match status" value="1"/>
</dbReference>
<reference evidence="2" key="2">
    <citation type="journal article" date="2014" name="ISME J.">
        <title>Microbial stratification in low pH oxic and suboxic macroscopic growths along an acid mine drainage.</title>
        <authorList>
            <person name="Mendez-Garcia C."/>
            <person name="Mesa V."/>
            <person name="Sprenger R.R."/>
            <person name="Richter M."/>
            <person name="Diez M.S."/>
            <person name="Solano J."/>
            <person name="Bargiela R."/>
            <person name="Golyshina O.V."/>
            <person name="Manteca A."/>
            <person name="Ramos J.L."/>
            <person name="Gallego J.R."/>
            <person name="Llorente I."/>
            <person name="Martins Dos Santos V.A."/>
            <person name="Jensen O.N."/>
            <person name="Pelaez A.I."/>
            <person name="Sanchez J."/>
            <person name="Ferrer M."/>
        </authorList>
    </citation>
    <scope>NUCLEOTIDE SEQUENCE</scope>
</reference>
<keyword evidence="2" id="KW-0378">Hydrolase</keyword>
<dbReference type="EMBL" id="AUZX01001144">
    <property type="protein sequence ID" value="EQD79857.1"/>
    <property type="molecule type" value="Genomic_DNA"/>
</dbReference>
<dbReference type="SUPFAM" id="SSF52980">
    <property type="entry name" value="Restriction endonuclease-like"/>
    <property type="match status" value="1"/>
</dbReference>
<dbReference type="InterPro" id="IPR039442">
    <property type="entry name" value="Mrr-like_dom"/>
</dbReference>
<feature type="domain" description="Mrr-like" evidence="1">
    <location>
        <begin position="3"/>
        <end position="82"/>
    </location>
</feature>
<evidence type="ECO:0000259" key="1">
    <source>
        <dbReference type="Pfam" id="PF13156"/>
    </source>
</evidence>
<dbReference type="GO" id="GO:0004386">
    <property type="term" value="F:helicase activity"/>
    <property type="evidence" value="ECO:0007669"/>
    <property type="project" value="UniProtKB-KW"/>
</dbReference>
<keyword evidence="2" id="KW-0347">Helicase</keyword>
<dbReference type="InterPro" id="IPR011335">
    <property type="entry name" value="Restrct_endonuc-II-like"/>
</dbReference>